<dbReference type="OrthoDB" id="9777890at2"/>
<protein>
    <submittedName>
        <fullName evidence="2">Uncharacterized protein</fullName>
    </submittedName>
</protein>
<dbReference type="PROSITE" id="PS51257">
    <property type="entry name" value="PROKAR_LIPOPROTEIN"/>
    <property type="match status" value="1"/>
</dbReference>
<name>A0A1J5UIB8_9GAMM</name>
<organism evidence="2 3">
    <name type="scientific">Bathymodiolus thermophilus thioautotrophic gill symbiont</name>
    <dbReference type="NCBI Taxonomy" id="2360"/>
    <lineage>
        <taxon>Bacteria</taxon>
        <taxon>Pseudomonadati</taxon>
        <taxon>Pseudomonadota</taxon>
        <taxon>Gammaproteobacteria</taxon>
        <taxon>sulfur-oxidizing symbionts</taxon>
    </lineage>
</organism>
<accession>A0A1J5UIB8</accession>
<dbReference type="RefSeq" id="WP_071563293.1">
    <property type="nucleotide sequence ID" value="NZ_MIQH01000102.1"/>
</dbReference>
<evidence type="ECO:0000256" key="1">
    <source>
        <dbReference type="SAM" id="MobiDB-lite"/>
    </source>
</evidence>
<evidence type="ECO:0000313" key="3">
    <source>
        <dbReference type="Proteomes" id="UP000182798"/>
    </source>
</evidence>
<proteinExistence type="predicted"/>
<comment type="caution">
    <text evidence="2">The sequence shown here is derived from an EMBL/GenBank/DDBJ whole genome shotgun (WGS) entry which is preliminary data.</text>
</comment>
<feature type="compositionally biased region" description="Polar residues" evidence="1">
    <location>
        <begin position="211"/>
        <end position="233"/>
    </location>
</feature>
<gene>
    <name evidence="2" type="ORF">BGC33_07350</name>
</gene>
<feature type="region of interest" description="Disordered" evidence="1">
    <location>
        <begin position="210"/>
        <end position="240"/>
    </location>
</feature>
<sequence>MKKIIYFFILSNLLLLTSCIDSSTEVRWNKEKTDWFPHHEGTLVFNNFLKKTKQKEALNFLIGFHTKDYPDVQGVVIDDYAYPSISQDATTIYKREIRTIDPLAPLPKYVSYKHTTQGLGLKFDPSAYNKRISIMATLPLGNKIFAGTDVSNRVMKVHVYSSAIFKTHKLVLFSPEIDLNTLLKPNESLDDYSISFGDMPYLAPFVERSKNNATDTPPKITKNSATKSQQNGYKETPKKESLVDSSLSAANYPINHPSVASYDPDSGKVSFNKKGVAHIILKRNALMGFESSTEHVKHHIVILHDFKPFATFSLMDDDKQCMKFEKEDIHFSDPREITRMAPCDLASVNETSIPNNKVFYGWNGSLYTYNRDLSKIYAEIFAFGGNKYFSGHIVQPHRGSDYFFTPYDVGKPAKWQFESKFGTEKYYLKTVYNGATLYVSHNAQKTPNHNKSYGTSLTMEESIVDGGAFTLNEFASASFYYLHLNNDTAGKLKSATEYRLNSIYPTTKMTYAYPSKVLQYKINFPNEEKSIPVRTPIGLLDPTLFWTADEAKIKIPRSRTAYQKNVFIDNNIIPYKNMKVLSVLPLDLKKTTLDSKYVESYFDIGIKSKNGRGSLMQISVHHENYTEVGNFINLGSGILKNAKTKSSKVKVSLNFLDGLGPNDFINPKKDNNPINVGKNGRISSFSDITFDFNKDSNIYLIFGYDLTHNYLYAGLADEDMVREKKLPNMVRIKVFPYIMEQLRDGFYTVIKMWNPGGASIDFNRPYITYGNASKDNTIKATQDPHAVYAEFILSMLKDPDLIFTKDFKTQSRIKVLVEKARRSILYRINHTAGGSVSNFGEDYRFDINRDPSADSIIGRGLWIAKYKEKYGDFPYHSLYFHKYVKKTIKEYAGIINSRHKGNKKSSLTPSGLYNFVFREGSVLLTLNNPSSGNGSYKEGGDTIYEEMKSEVIKEKILNFILEKAYRKASASIPSYFTNQNKENIIADYNKNVAYMGLWTKIYTDVSIGSTSITYGTKNYTPTYSEWIREIDLRMVGIGEKVKNWGPFGNYHIFTLHYVPSARATMATALTLLEKWFGKDYTLAFYKKNGHNGFKLYHASLNVLKNYRTFYFPDSKMGFDPGIMMGKIAQLYYMRAKDSMTYGVSHVDNNILKACDVSIPEDYLEDYYIIGSCLTYMMKADKRIIFNLQSRAISDWISGLDAEGPTFFQRFFKGFMYILNIVMAFDMAEAIMEGMESFSSTLASEDMVSEIEESGTMSMDLDALSDESLLEDMSVETQSMESEEVISESALTEINDGELVLEGCYP</sequence>
<dbReference type="Proteomes" id="UP000182798">
    <property type="component" value="Unassembled WGS sequence"/>
</dbReference>
<reference evidence="3" key="1">
    <citation type="submission" date="2016-09" db="EMBL/GenBank/DDBJ databases">
        <title>Genome Sequence of Bathymodiolus thermophilus sulfur-oxidizing gill endosymbiont.</title>
        <authorList>
            <person name="Ponnudurai R."/>
            <person name="Kleiner M."/>
            <person name="Sayavedra L."/>
            <person name="Thuermer A."/>
            <person name="Felbeck H."/>
            <person name="Schlueter R."/>
            <person name="Schweder T."/>
            <person name="Markert S."/>
        </authorList>
    </citation>
    <scope>NUCLEOTIDE SEQUENCE [LARGE SCALE GENOMIC DNA]</scope>
    <source>
        <strain evidence="3">BAT/CrabSpa'14</strain>
    </source>
</reference>
<evidence type="ECO:0000313" key="2">
    <source>
        <dbReference type="EMBL" id="OIR25653.1"/>
    </source>
</evidence>
<dbReference type="EMBL" id="MIQH01000102">
    <property type="protein sequence ID" value="OIR25653.1"/>
    <property type="molecule type" value="Genomic_DNA"/>
</dbReference>